<evidence type="ECO:0000256" key="6">
    <source>
        <dbReference type="ARBA" id="ARBA00023015"/>
    </source>
</evidence>
<dbReference type="Proteomes" id="UP000312032">
    <property type="component" value="Unassembled WGS sequence"/>
</dbReference>
<keyword evidence="8 9" id="KW-0804">Transcription</keyword>
<gene>
    <name evidence="9" type="primary">argR</name>
    <name evidence="12" type="ORF">FHE74_02155</name>
</gene>
<organism evidence="12 13">
    <name type="scientific">Corynebacterium tapiri</name>
    <dbReference type="NCBI Taxonomy" id="1448266"/>
    <lineage>
        <taxon>Bacteria</taxon>
        <taxon>Bacillati</taxon>
        <taxon>Actinomycetota</taxon>
        <taxon>Actinomycetes</taxon>
        <taxon>Mycobacteriales</taxon>
        <taxon>Corynebacteriaceae</taxon>
        <taxon>Corynebacterium</taxon>
    </lineage>
</organism>
<dbReference type="Pfam" id="PF02863">
    <property type="entry name" value="Arg_repressor_C"/>
    <property type="match status" value="1"/>
</dbReference>
<evidence type="ECO:0000256" key="8">
    <source>
        <dbReference type="ARBA" id="ARBA00023163"/>
    </source>
</evidence>
<evidence type="ECO:0000313" key="12">
    <source>
        <dbReference type="EMBL" id="TNL99858.1"/>
    </source>
</evidence>
<protein>
    <recommendedName>
        <fullName evidence="9">Arginine repressor</fullName>
    </recommendedName>
</protein>
<dbReference type="GO" id="GO:0003677">
    <property type="term" value="F:DNA binding"/>
    <property type="evidence" value="ECO:0007669"/>
    <property type="project" value="UniProtKB-KW"/>
</dbReference>
<evidence type="ECO:0000259" key="10">
    <source>
        <dbReference type="Pfam" id="PF01316"/>
    </source>
</evidence>
<evidence type="ECO:0000256" key="1">
    <source>
        <dbReference type="ARBA" id="ARBA00002095"/>
    </source>
</evidence>
<comment type="similarity">
    <text evidence="3 9">Belongs to the ArgR family.</text>
</comment>
<evidence type="ECO:0000256" key="5">
    <source>
        <dbReference type="ARBA" id="ARBA00022491"/>
    </source>
</evidence>
<dbReference type="Pfam" id="PF01316">
    <property type="entry name" value="Arg_repressor"/>
    <property type="match status" value="1"/>
</dbReference>
<dbReference type="GO" id="GO:1900079">
    <property type="term" value="P:regulation of arginine biosynthetic process"/>
    <property type="evidence" value="ECO:0007669"/>
    <property type="project" value="UniProtKB-UniRule"/>
</dbReference>
<dbReference type="SUPFAM" id="SSF46785">
    <property type="entry name" value="Winged helix' DNA-binding domain"/>
    <property type="match status" value="1"/>
</dbReference>
<dbReference type="Gene3D" id="1.10.10.10">
    <property type="entry name" value="Winged helix-like DNA-binding domain superfamily/Winged helix DNA-binding domain"/>
    <property type="match status" value="1"/>
</dbReference>
<dbReference type="OrthoDB" id="7060358at2"/>
<keyword evidence="9" id="KW-0028">Amino-acid biosynthesis</keyword>
<evidence type="ECO:0000256" key="2">
    <source>
        <dbReference type="ARBA" id="ARBA00004496"/>
    </source>
</evidence>
<dbReference type="InterPro" id="IPR020900">
    <property type="entry name" value="Arg_repress_DNA-bd"/>
</dbReference>
<evidence type="ECO:0000313" key="13">
    <source>
        <dbReference type="Proteomes" id="UP000312032"/>
    </source>
</evidence>
<dbReference type="HAMAP" id="MF_00173">
    <property type="entry name" value="Arg_repressor"/>
    <property type="match status" value="1"/>
</dbReference>
<keyword evidence="9" id="KW-0055">Arginine biosynthesis</keyword>
<evidence type="ECO:0000256" key="7">
    <source>
        <dbReference type="ARBA" id="ARBA00023125"/>
    </source>
</evidence>
<sequence>MSGQSTRFARLRRIREILGEIRVSSQADLAALLRRDGFKTTQATLSRDLVALKAHKVKPESGPAYYTVDGEEQAPLLEGADAVVKLREMTSHLAVDVDSQGVFVTLRTVPGAGEYLASFVDDLAGSLVVGCVAGDDTVLVLLRNEQSSEQFLKAVSVRRRKAEAV</sequence>
<evidence type="ECO:0000256" key="9">
    <source>
        <dbReference type="HAMAP-Rule" id="MF_00173"/>
    </source>
</evidence>
<dbReference type="GO" id="GO:0005737">
    <property type="term" value="C:cytoplasm"/>
    <property type="evidence" value="ECO:0007669"/>
    <property type="project" value="UniProtKB-SubCell"/>
</dbReference>
<dbReference type="PANTHER" id="PTHR34471:SF1">
    <property type="entry name" value="ARGININE REPRESSOR"/>
    <property type="match status" value="1"/>
</dbReference>
<reference evidence="12 13" key="1">
    <citation type="submission" date="2019-06" db="EMBL/GenBank/DDBJ databases">
        <authorList>
            <person name="Li J."/>
        </authorList>
    </citation>
    <scope>NUCLEOTIDE SEQUENCE [LARGE SCALE GENOMIC DNA]</scope>
    <source>
        <strain evidence="12 13">LMG 28165</strain>
    </source>
</reference>
<dbReference type="InterPro" id="IPR036390">
    <property type="entry name" value="WH_DNA-bd_sf"/>
</dbReference>
<dbReference type="AlphaFoldDB" id="A0A5C4U6H5"/>
<evidence type="ECO:0000259" key="11">
    <source>
        <dbReference type="Pfam" id="PF02863"/>
    </source>
</evidence>
<feature type="domain" description="Arginine repressor C-terminal" evidence="11">
    <location>
        <begin position="92"/>
        <end position="154"/>
    </location>
</feature>
<dbReference type="GO" id="GO:0006526">
    <property type="term" value="P:L-arginine biosynthetic process"/>
    <property type="evidence" value="ECO:0007669"/>
    <property type="project" value="UniProtKB-UniPathway"/>
</dbReference>
<dbReference type="InterPro" id="IPR036388">
    <property type="entry name" value="WH-like_DNA-bd_sf"/>
</dbReference>
<dbReference type="UniPathway" id="UPA00068"/>
<dbReference type="PANTHER" id="PTHR34471">
    <property type="entry name" value="ARGININE REPRESSOR"/>
    <property type="match status" value="1"/>
</dbReference>
<name>A0A5C4U6H5_9CORY</name>
<comment type="pathway">
    <text evidence="9">Amino-acid biosynthesis; L-arginine biosynthesis [regulation].</text>
</comment>
<dbReference type="InterPro" id="IPR001669">
    <property type="entry name" value="Arg_repress"/>
</dbReference>
<dbReference type="GO" id="GO:0051259">
    <property type="term" value="P:protein complex oligomerization"/>
    <property type="evidence" value="ECO:0007669"/>
    <property type="project" value="InterPro"/>
</dbReference>
<accession>A0A5C4U6H5</accession>
<dbReference type="SUPFAM" id="SSF55252">
    <property type="entry name" value="C-terminal domain of arginine repressor"/>
    <property type="match status" value="1"/>
</dbReference>
<keyword evidence="4 9" id="KW-0963">Cytoplasm</keyword>
<keyword evidence="13" id="KW-1185">Reference proteome</keyword>
<dbReference type="GO" id="GO:0003700">
    <property type="term" value="F:DNA-binding transcription factor activity"/>
    <property type="evidence" value="ECO:0007669"/>
    <property type="project" value="UniProtKB-UniRule"/>
</dbReference>
<proteinExistence type="inferred from homology"/>
<comment type="subcellular location">
    <subcellularLocation>
        <location evidence="2 9">Cytoplasm</location>
    </subcellularLocation>
</comment>
<keyword evidence="6 9" id="KW-0805">Transcription regulation</keyword>
<evidence type="ECO:0000256" key="4">
    <source>
        <dbReference type="ARBA" id="ARBA00022490"/>
    </source>
</evidence>
<dbReference type="Gene3D" id="3.30.1360.40">
    <property type="match status" value="1"/>
</dbReference>
<comment type="function">
    <text evidence="1 9">Regulates arginine biosynthesis genes.</text>
</comment>
<dbReference type="PRINTS" id="PR01467">
    <property type="entry name" value="ARGREPRESSOR"/>
</dbReference>
<dbReference type="GO" id="GO:0034618">
    <property type="term" value="F:arginine binding"/>
    <property type="evidence" value="ECO:0007669"/>
    <property type="project" value="InterPro"/>
</dbReference>
<keyword evidence="7 9" id="KW-0238">DNA-binding</keyword>
<keyword evidence="5 9" id="KW-0678">Repressor</keyword>
<dbReference type="InterPro" id="IPR036251">
    <property type="entry name" value="Arg_repress_C_sf"/>
</dbReference>
<feature type="domain" description="Arginine repressor DNA-binding" evidence="10">
    <location>
        <begin position="8"/>
        <end position="72"/>
    </location>
</feature>
<evidence type="ECO:0000256" key="3">
    <source>
        <dbReference type="ARBA" id="ARBA00008316"/>
    </source>
</evidence>
<comment type="caution">
    <text evidence="12">The sequence shown here is derived from an EMBL/GenBank/DDBJ whole genome shotgun (WGS) entry which is preliminary data.</text>
</comment>
<dbReference type="InterPro" id="IPR020899">
    <property type="entry name" value="Arg_repress_C"/>
</dbReference>
<dbReference type="EMBL" id="VDHJ01000002">
    <property type="protein sequence ID" value="TNL99858.1"/>
    <property type="molecule type" value="Genomic_DNA"/>
</dbReference>
<dbReference type="RefSeq" id="WP_139464774.1">
    <property type="nucleotide sequence ID" value="NZ_VDHJ01000002.1"/>
</dbReference>